<dbReference type="GO" id="GO:0061617">
    <property type="term" value="C:MICOS complex"/>
    <property type="evidence" value="ECO:0007669"/>
    <property type="project" value="UniProtKB-UniRule"/>
</dbReference>
<dbReference type="AlphaFoldDB" id="A0A438N2N0"/>
<dbReference type="Gene3D" id="3.30.420.40">
    <property type="match status" value="2"/>
</dbReference>
<dbReference type="VEuPathDB" id="FungiDB:PV10_07829"/>
<accession>A0A438N2N0</accession>
<evidence type="ECO:0000313" key="5">
    <source>
        <dbReference type="EMBL" id="RVX69937.1"/>
    </source>
</evidence>
<dbReference type="SUPFAM" id="SSF53067">
    <property type="entry name" value="Actin-like ATPase domain"/>
    <property type="match status" value="2"/>
</dbReference>
<dbReference type="GO" id="GO:0061711">
    <property type="term" value="F:tRNA N(6)-L-threonylcarbamoyladenine synthase activity"/>
    <property type="evidence" value="ECO:0007669"/>
    <property type="project" value="UniProtKB-EC"/>
</dbReference>
<comment type="similarity">
    <text evidence="1">Belongs to the KAE1 / TsaD family.</text>
</comment>
<gene>
    <name evidence="5" type="ORF">B0A52_05772</name>
</gene>
<dbReference type="PANTHER" id="PTHR11735:SF6">
    <property type="entry name" value="TRNA N6-ADENOSINE THREONYLCARBAMOYLTRANSFERASE, MITOCHONDRIAL"/>
    <property type="match status" value="1"/>
</dbReference>
<dbReference type="VEuPathDB" id="FungiDB:PV10_07830"/>
<feature type="transmembrane region" description="Helical" evidence="2">
    <location>
        <begin position="134"/>
        <end position="151"/>
    </location>
</feature>
<evidence type="ECO:0000259" key="4">
    <source>
        <dbReference type="Pfam" id="PF00814"/>
    </source>
</evidence>
<comment type="cofactor">
    <cofactor evidence="1">
        <name>a divalent metal cation</name>
        <dbReference type="ChEBI" id="CHEBI:60240"/>
    </cofactor>
    <text evidence="1">Binds 1 divalent metal cation per subunit.</text>
</comment>
<dbReference type="PANTHER" id="PTHR11735">
    <property type="entry name" value="TRNA N6-ADENOSINE THREONYLCARBAMOYLTRANSFERASE"/>
    <property type="match status" value="1"/>
</dbReference>
<dbReference type="Pfam" id="PF00814">
    <property type="entry name" value="TsaD"/>
    <property type="match status" value="1"/>
</dbReference>
<dbReference type="InterPro" id="IPR017860">
    <property type="entry name" value="Peptidase_M22_CS"/>
</dbReference>
<organism evidence="5 6">
    <name type="scientific">Exophiala mesophila</name>
    <name type="common">Black yeast-like fungus</name>
    <dbReference type="NCBI Taxonomy" id="212818"/>
    <lineage>
        <taxon>Eukaryota</taxon>
        <taxon>Fungi</taxon>
        <taxon>Dikarya</taxon>
        <taxon>Ascomycota</taxon>
        <taxon>Pezizomycotina</taxon>
        <taxon>Eurotiomycetes</taxon>
        <taxon>Chaetothyriomycetidae</taxon>
        <taxon>Chaetothyriales</taxon>
        <taxon>Herpotrichiellaceae</taxon>
        <taxon>Exophiala</taxon>
    </lineage>
</organism>
<sequence>MSPLRAMGASRRAAFLVLGGATLTQFPAPFRTVYAEAPKDDLPEKKPIYSSYPVAPTTPKPSPTSPVSSSNPVSPTPTDRLTSHVKTARLFVYDKSLAAENSFNDLLTWAFRKETNFTNTIASLAPAPGTGEQLLPGAIYVLVATLAGSIVSRNRGLFLRAATPLTVGITAGWMLIPVTMRNTSDLIWEYEKKVPAISETHAQISGFAKESWRQAKVHANVAVNWADETTAETRQKVENLVLLTLAIETSCDDTCVAILSKPARQKPYATLHFNEKITAENTGKGGIVPVEALSSHHRNLASLLDRSLSSLPDAPDGNTRVTSEGKLRTIRLRDGRLKRRPDFVSVTRGPGMAGNLSVGLNTAKGLATAWQVPFIGVHHMQAHALTSRMVDALSVKGSDNGAASGKSVSAVSLSFPFLTLLVSGGHTLLLHSHTLTDHKILATTTDVAVGDELDKCGRLILPEHIKSATQDTSYAKYLSSYAFPTHKSFEAWSIPRTRAEELDKPTNAFGWTIPTPMVRTRDLAFSFSGISSTVKRIQASRDAKAAMSDDERIHLARSCLSSAFEHLGSRTIIALEKLTSDASAATTPTPTNLVVSGGVASSLFLRYHLRRMLDLRGFRHINLIFPPVEFCTDNAAMIAWAGMEMFEAGYTATPDCQPLRQWSLDAAAADGGILGPGGWHRQEQATMSLDGSEQANCED</sequence>
<keyword evidence="1" id="KW-0808">Transferase</keyword>
<dbReference type="PROSITE" id="PS01016">
    <property type="entry name" value="GLYCOPROTEASE"/>
    <property type="match status" value="1"/>
</dbReference>
<dbReference type="GO" id="GO:0046872">
    <property type="term" value="F:metal ion binding"/>
    <property type="evidence" value="ECO:0007669"/>
    <property type="project" value="UniProtKB-KW"/>
</dbReference>
<dbReference type="OrthoDB" id="10259622at2759"/>
<reference evidence="5 6" key="1">
    <citation type="submission" date="2017-03" db="EMBL/GenBank/DDBJ databases">
        <title>Genomes of endolithic fungi from Antarctica.</title>
        <authorList>
            <person name="Coleine C."/>
            <person name="Masonjones S."/>
            <person name="Stajich J.E."/>
        </authorList>
    </citation>
    <scope>NUCLEOTIDE SEQUENCE [LARGE SCALE GENOMIC DNA]</scope>
    <source>
        <strain evidence="5 6">CCFEE 6314</strain>
    </source>
</reference>
<dbReference type="InterPro" id="IPR022450">
    <property type="entry name" value="TsaD"/>
</dbReference>
<dbReference type="HAMAP" id="MF_01445">
    <property type="entry name" value="TsaD"/>
    <property type="match status" value="1"/>
</dbReference>
<comment type="subcellular location">
    <subcellularLocation>
        <location evidence="2">Mitochondrion inner membrane</location>
    </subcellularLocation>
</comment>
<proteinExistence type="inferred from homology"/>
<keyword evidence="1" id="KW-0819">tRNA processing</keyword>
<evidence type="ECO:0000256" key="2">
    <source>
        <dbReference type="RuleBase" id="RU363021"/>
    </source>
</evidence>
<dbReference type="EMBL" id="NAJM01000026">
    <property type="protein sequence ID" value="RVX69937.1"/>
    <property type="molecule type" value="Genomic_DNA"/>
</dbReference>
<feature type="transmembrane region" description="Helical" evidence="2">
    <location>
        <begin position="158"/>
        <end position="176"/>
    </location>
</feature>
<dbReference type="GO" id="GO:0072670">
    <property type="term" value="P:mitochondrial tRNA threonylcarbamoyladenosine modification"/>
    <property type="evidence" value="ECO:0007669"/>
    <property type="project" value="TreeGrafter"/>
</dbReference>
<comment type="function">
    <text evidence="2">Component of the MICOS complex, a large protein complex of the mitochondrial inner membrane that plays crucial roles in the maintenance of crista junctions, inner membrane architecture, and formation of contact sites to the outer membrane.</text>
</comment>
<dbReference type="GO" id="GO:0042407">
    <property type="term" value="P:cristae formation"/>
    <property type="evidence" value="ECO:0007669"/>
    <property type="project" value="InterPro"/>
</dbReference>
<feature type="region of interest" description="Disordered" evidence="3">
    <location>
        <begin position="41"/>
        <end position="80"/>
    </location>
</feature>
<keyword evidence="2" id="KW-0999">Mitochondrion inner membrane</keyword>
<evidence type="ECO:0000256" key="1">
    <source>
        <dbReference type="HAMAP-Rule" id="MF_03179"/>
    </source>
</evidence>
<keyword evidence="2" id="KW-1133">Transmembrane helix</keyword>
<keyword evidence="2" id="KW-0812">Transmembrane</keyword>
<dbReference type="InterPro" id="IPR043129">
    <property type="entry name" value="ATPase_NBD"/>
</dbReference>
<comment type="caution">
    <text evidence="5">The sequence shown here is derived from an EMBL/GenBank/DDBJ whole genome shotgun (WGS) entry which is preliminary data.</text>
</comment>
<feature type="compositionally biased region" description="Low complexity" evidence="3">
    <location>
        <begin position="65"/>
        <end position="78"/>
    </location>
</feature>
<keyword evidence="1" id="KW-0012">Acyltransferase</keyword>
<evidence type="ECO:0000313" key="6">
    <source>
        <dbReference type="Proteomes" id="UP000288859"/>
    </source>
</evidence>
<comment type="subunit">
    <text evidence="2">Component of the mitochondrial contact site and cristae organizing system (MICOS) complex.</text>
</comment>
<feature type="domain" description="Gcp-like" evidence="4">
    <location>
        <begin position="342"/>
        <end position="640"/>
    </location>
</feature>
<dbReference type="Pfam" id="PF09769">
    <property type="entry name" value="ApoO"/>
    <property type="match status" value="1"/>
</dbReference>
<dbReference type="Proteomes" id="UP000288859">
    <property type="component" value="Unassembled WGS sequence"/>
</dbReference>
<evidence type="ECO:0000256" key="3">
    <source>
        <dbReference type="SAM" id="MobiDB-lite"/>
    </source>
</evidence>
<name>A0A438N2N0_EXOME</name>
<keyword evidence="1" id="KW-0479">Metal-binding</keyword>
<dbReference type="InterPro" id="IPR019166">
    <property type="entry name" value="MIC26/MIC27"/>
</dbReference>
<dbReference type="InterPro" id="IPR000905">
    <property type="entry name" value="Gcp-like_dom"/>
</dbReference>
<comment type="function">
    <text evidence="1">Required for the formation of a threonylcarbamoyl group on adenosine at position 37 (t(6)A37) in mitochondrial tRNAs that read codons beginning with adenine. Probably involved in the transfer of the threonylcarbamoyl moiety of threonylcarbamoyl-AMP (TC-AMP) to the N6 group of A37. Involved in mitochondrial genome maintenance.</text>
</comment>
<comment type="catalytic activity">
    <reaction evidence="1">
        <text>L-threonylcarbamoyladenylate + adenosine(37) in tRNA = N(6)-L-threonylcarbamoyladenosine(37) in tRNA + AMP + H(+)</text>
        <dbReference type="Rhea" id="RHEA:37059"/>
        <dbReference type="Rhea" id="RHEA-COMP:10162"/>
        <dbReference type="Rhea" id="RHEA-COMP:10163"/>
        <dbReference type="ChEBI" id="CHEBI:15378"/>
        <dbReference type="ChEBI" id="CHEBI:73682"/>
        <dbReference type="ChEBI" id="CHEBI:74411"/>
        <dbReference type="ChEBI" id="CHEBI:74418"/>
        <dbReference type="ChEBI" id="CHEBI:456215"/>
        <dbReference type="EC" id="2.3.1.234"/>
    </reaction>
</comment>
<protein>
    <recommendedName>
        <fullName evidence="2">MICOS complex subunit</fullName>
    </recommendedName>
</protein>
<keyword evidence="2" id="KW-0472">Membrane</keyword>
<comment type="subunit">
    <text evidence="1">Homodimer.</text>
</comment>
<keyword evidence="1 2" id="KW-0496">Mitochondrion</keyword>